<keyword evidence="5" id="KW-1133">Transmembrane helix</keyword>
<dbReference type="EMBL" id="BAABFX010000023">
    <property type="protein sequence ID" value="GAA4393855.1"/>
    <property type="molecule type" value="Genomic_DNA"/>
</dbReference>
<feature type="transmembrane region" description="Helical" evidence="5">
    <location>
        <begin position="64"/>
        <end position="86"/>
    </location>
</feature>
<evidence type="ECO:0000256" key="1">
    <source>
        <dbReference type="ARBA" id="ARBA00022679"/>
    </source>
</evidence>
<evidence type="ECO:0000256" key="5">
    <source>
        <dbReference type="SAM" id="Phobius"/>
    </source>
</evidence>
<gene>
    <name evidence="8" type="ORF">GCM10023153_14260</name>
</gene>
<feature type="transmembrane region" description="Helical" evidence="5">
    <location>
        <begin position="178"/>
        <end position="198"/>
    </location>
</feature>
<dbReference type="InterPro" id="IPR003594">
    <property type="entry name" value="HATPase_dom"/>
</dbReference>
<feature type="domain" description="Phage shock protein PspC N-terminal" evidence="7">
    <location>
        <begin position="37"/>
        <end position="92"/>
    </location>
</feature>
<evidence type="ECO:0000313" key="9">
    <source>
        <dbReference type="Proteomes" id="UP001500390"/>
    </source>
</evidence>
<keyword evidence="8" id="KW-0547">Nucleotide-binding</keyword>
<keyword evidence="5" id="KW-0472">Membrane</keyword>
<dbReference type="RefSeq" id="WP_246196980.1">
    <property type="nucleotide sequence ID" value="NZ_BAABFX010000023.1"/>
</dbReference>
<dbReference type="InterPro" id="IPR050482">
    <property type="entry name" value="Sensor_HK_TwoCompSys"/>
</dbReference>
<evidence type="ECO:0000256" key="3">
    <source>
        <dbReference type="ARBA" id="ARBA00023012"/>
    </source>
</evidence>
<dbReference type="PANTHER" id="PTHR24421:SF61">
    <property type="entry name" value="OXYGEN SENSOR HISTIDINE KINASE NREB"/>
    <property type="match status" value="1"/>
</dbReference>
<feature type="transmembrane region" description="Helical" evidence="5">
    <location>
        <begin position="112"/>
        <end position="131"/>
    </location>
</feature>
<reference evidence="9" key="1">
    <citation type="journal article" date="2019" name="Int. J. Syst. Evol. Microbiol.">
        <title>The Global Catalogue of Microorganisms (GCM) 10K type strain sequencing project: providing services to taxonomists for standard genome sequencing and annotation.</title>
        <authorList>
            <consortium name="The Broad Institute Genomics Platform"/>
            <consortium name="The Broad Institute Genome Sequencing Center for Infectious Disease"/>
            <person name="Wu L."/>
            <person name="Ma J."/>
        </authorList>
    </citation>
    <scope>NUCLEOTIDE SEQUENCE [LARGE SCALE GENOMIC DNA]</scope>
    <source>
        <strain evidence="9">JCM 17738</strain>
    </source>
</reference>
<sequence>MPTPYEPAAAPSRSGLPPTPDAGPAGTGWPTGPPRPPLVRARGRGWTPGVCAAVARHLGLSTRVVRWTFVILTFIGGAGVVAYAFLWALTPEGDLADAATDQAAVPSDRRRWGSIIVIGVALVLVGGVLVLPVLGGSLIGSVLVPLFTIAVGAIVAWSNLDDAQRSRWLDSGSGTNRFGWMRVALGVGLTVAGILVLVTRGQSISAVWDALLAAIAVLVGALIIAAPWALRLWGDLRREQVASARATERADIAAHLHDSVLQTLALIQRQSGDAAAVTRLARAQERELRSWLYDGPQGSQSTLAAAVTEVAHEVEDLHGQVIDLVVTGDRPYEPHGAALAQAMREALLNAVRHGHPPVTAYVEIGPAGVEAFVRDRGAGFDFDDVPADRLGVRQSILGRMERHGGSARVRRRDDGTEVELRLPPLQGEQP</sequence>
<accession>A0ABP8JP65</accession>
<keyword evidence="9" id="KW-1185">Reference proteome</keyword>
<dbReference type="Gene3D" id="3.30.565.10">
    <property type="entry name" value="Histidine kinase-like ATPase, C-terminal domain"/>
    <property type="match status" value="1"/>
</dbReference>
<keyword evidence="5" id="KW-0812">Transmembrane</keyword>
<evidence type="ECO:0000256" key="2">
    <source>
        <dbReference type="ARBA" id="ARBA00022777"/>
    </source>
</evidence>
<dbReference type="InterPro" id="IPR007168">
    <property type="entry name" value="Phageshock_PspC_N"/>
</dbReference>
<name>A0ABP8JP65_9MICO</name>
<proteinExistence type="predicted"/>
<evidence type="ECO:0000256" key="4">
    <source>
        <dbReference type="SAM" id="MobiDB-lite"/>
    </source>
</evidence>
<protein>
    <submittedName>
        <fullName evidence="8">ATP-binding protein</fullName>
    </submittedName>
</protein>
<keyword evidence="2" id="KW-0418">Kinase</keyword>
<dbReference type="PANTHER" id="PTHR24421">
    <property type="entry name" value="NITRATE/NITRITE SENSOR PROTEIN NARX-RELATED"/>
    <property type="match status" value="1"/>
</dbReference>
<organism evidence="8 9">
    <name type="scientific">Ornithinibacter aureus</name>
    <dbReference type="NCBI Taxonomy" id="622664"/>
    <lineage>
        <taxon>Bacteria</taxon>
        <taxon>Bacillati</taxon>
        <taxon>Actinomycetota</taxon>
        <taxon>Actinomycetes</taxon>
        <taxon>Micrococcales</taxon>
        <taxon>Intrasporangiaceae</taxon>
        <taxon>Ornithinibacter</taxon>
    </lineage>
</organism>
<dbReference type="Pfam" id="PF02518">
    <property type="entry name" value="HATPase_c"/>
    <property type="match status" value="1"/>
</dbReference>
<feature type="transmembrane region" description="Helical" evidence="5">
    <location>
        <begin position="210"/>
        <end position="230"/>
    </location>
</feature>
<dbReference type="GO" id="GO:0005524">
    <property type="term" value="F:ATP binding"/>
    <property type="evidence" value="ECO:0007669"/>
    <property type="project" value="UniProtKB-KW"/>
</dbReference>
<comment type="caution">
    <text evidence="8">The sequence shown here is derived from an EMBL/GenBank/DDBJ whole genome shotgun (WGS) entry which is preliminary data.</text>
</comment>
<evidence type="ECO:0000313" key="8">
    <source>
        <dbReference type="EMBL" id="GAA4393855.1"/>
    </source>
</evidence>
<keyword evidence="3" id="KW-0902">Two-component regulatory system</keyword>
<evidence type="ECO:0000259" key="7">
    <source>
        <dbReference type="Pfam" id="PF04024"/>
    </source>
</evidence>
<keyword evidence="8" id="KW-0067">ATP-binding</keyword>
<feature type="transmembrane region" description="Helical" evidence="5">
    <location>
        <begin position="138"/>
        <end position="158"/>
    </location>
</feature>
<feature type="domain" description="Histidine kinase/HSP90-like ATPase" evidence="6">
    <location>
        <begin position="338"/>
        <end position="424"/>
    </location>
</feature>
<dbReference type="Pfam" id="PF04024">
    <property type="entry name" value="PspC"/>
    <property type="match status" value="1"/>
</dbReference>
<dbReference type="Proteomes" id="UP001500390">
    <property type="component" value="Unassembled WGS sequence"/>
</dbReference>
<dbReference type="InterPro" id="IPR036890">
    <property type="entry name" value="HATPase_C_sf"/>
</dbReference>
<dbReference type="SUPFAM" id="SSF55874">
    <property type="entry name" value="ATPase domain of HSP90 chaperone/DNA topoisomerase II/histidine kinase"/>
    <property type="match status" value="1"/>
</dbReference>
<evidence type="ECO:0000259" key="6">
    <source>
        <dbReference type="Pfam" id="PF02518"/>
    </source>
</evidence>
<feature type="region of interest" description="Disordered" evidence="4">
    <location>
        <begin position="1"/>
        <end position="42"/>
    </location>
</feature>
<keyword evidence="1" id="KW-0808">Transferase</keyword>